<feature type="compositionally biased region" description="Basic and acidic residues" evidence="1">
    <location>
        <begin position="70"/>
        <end position="89"/>
    </location>
</feature>
<feature type="compositionally biased region" description="Basic and acidic residues" evidence="1">
    <location>
        <begin position="33"/>
        <end position="55"/>
    </location>
</feature>
<feature type="compositionally biased region" description="Basic and acidic residues" evidence="1">
    <location>
        <begin position="488"/>
        <end position="500"/>
    </location>
</feature>
<dbReference type="STRING" id="1193518.BN13_920002"/>
<sequence length="800" mass="85264">MTVQPPHPTRRHDAEHGHQGEGDQQAAFGPRVIRGDARSPQREEGGAGRDHERRRPLGQPAAGRPPRGQHMREPSQGHQRDDQGDRPDPPVEPDDGVLGIRPAAVDGQALALLQTRDDAGARVGGGLPHGHHQRSAGQGDPAHDGRGRKHVGQPVRDRWTEPLTAPGQEDKDRARQRQEHAEGHERDQAGRDIPQIAVAQQQRRQHAETRAEGGPEQRGPRPARASHQRNRGDRHQQDGLAQAVDPHQDGPADQEPGQERHGAGTAIVPAGAGREDEGEEAGAEGEGGERLGIRRAGRMHEGEARADRDYRGAPPPRPHGHGDDQTDRQQAERRHQRGLPPDRGRAAQPVSQRIDRSRTDHELRLDRRRRGAADLIERRARQGDPRDVEDARPPDAGRRDPDDAASGAGQGQRRLEVGSGVAPREHLRASGCRHPQAETAAQREQRRDRPGRKGRVGQAARHNQTPNGAEQDQREDERGAPPAYGPERGAEPGNHEHHQGGQENDLLGEIAQCCPRLDPRHTGTLHARATLPGMRPDHVLDALLRADATRPRITCYDDRTGERIELSAKVLANWVAKAANLLTEEFDAEPGTRVALALPPHWRTLYWALAVWRTGATVVLSPPGAVTGADVVVTTADSLAAESGTAESGAAPGHAGAAESGAASWPAGPAVPAGPAKAGASGAPIVAVTLAALARSAGTSLPSGAIDEARELATYADVFDAVTEADDADVALDAGGEAAAYDQVVVAAATPERVHTDTADTRLFLELALATFAAGGSVVLTIGGEASESRLAAEGVTRRC</sequence>
<feature type="compositionally biased region" description="Polar residues" evidence="1">
    <location>
        <begin position="461"/>
        <end position="470"/>
    </location>
</feature>
<evidence type="ECO:0000313" key="3">
    <source>
        <dbReference type="Proteomes" id="UP000035720"/>
    </source>
</evidence>
<dbReference type="SUPFAM" id="SSF56801">
    <property type="entry name" value="Acetyl-CoA synthetase-like"/>
    <property type="match status" value="1"/>
</dbReference>
<proteinExistence type="predicted"/>
<organism evidence="2 3">
    <name type="scientific">Nostocoides jenkinsii Ben 74</name>
    <dbReference type="NCBI Taxonomy" id="1193518"/>
    <lineage>
        <taxon>Bacteria</taxon>
        <taxon>Bacillati</taxon>
        <taxon>Actinomycetota</taxon>
        <taxon>Actinomycetes</taxon>
        <taxon>Micrococcales</taxon>
        <taxon>Intrasporangiaceae</taxon>
        <taxon>Nostocoides</taxon>
    </lineage>
</organism>
<comment type="caution">
    <text evidence="2">The sequence shown here is derived from an EMBL/GenBank/DDBJ whole genome shotgun (WGS) entry which is preliminary data.</text>
</comment>
<keyword evidence="3" id="KW-1185">Reference proteome</keyword>
<evidence type="ECO:0008006" key="4">
    <source>
        <dbReference type="Google" id="ProtNLM"/>
    </source>
</evidence>
<dbReference type="EMBL" id="CAJC01000208">
    <property type="protein sequence ID" value="CCI54995.1"/>
    <property type="molecule type" value="Genomic_DNA"/>
</dbReference>
<gene>
    <name evidence="2" type="ORF">BN13_920002</name>
</gene>
<feature type="compositionally biased region" description="Basic and acidic residues" evidence="1">
    <location>
        <begin position="11"/>
        <end position="21"/>
    </location>
</feature>
<name>A0A077MFS5_9MICO</name>
<feature type="region of interest" description="Disordered" evidence="1">
    <location>
        <begin position="1"/>
        <end position="502"/>
    </location>
</feature>
<feature type="region of interest" description="Disordered" evidence="1">
    <location>
        <begin position="643"/>
        <end position="676"/>
    </location>
</feature>
<reference evidence="2 3" key="1">
    <citation type="journal article" date="2013" name="ISME J.">
        <title>A metabolic model for members of the genus Tetrasphaera involved in enhanced biological phosphorus removal.</title>
        <authorList>
            <person name="Kristiansen R."/>
            <person name="Nguyen H.T.T."/>
            <person name="Saunders A.M."/>
            <person name="Nielsen J.L."/>
            <person name="Wimmer R."/>
            <person name="Le V.Q."/>
            <person name="McIlroy S.J."/>
            <person name="Petrovski S."/>
            <person name="Seviour R.J."/>
            <person name="Calteau A."/>
            <person name="Nielsen K.L."/>
            <person name="Nielsen P.H."/>
        </authorList>
    </citation>
    <scope>NUCLEOTIDE SEQUENCE [LARGE SCALE GENOMIC DNA]</scope>
    <source>
        <strain evidence="2 3">Ben 74</strain>
    </source>
</reference>
<evidence type="ECO:0000313" key="2">
    <source>
        <dbReference type="EMBL" id="CCI54995.1"/>
    </source>
</evidence>
<feature type="compositionally biased region" description="Basic and acidic residues" evidence="1">
    <location>
        <begin position="168"/>
        <end position="190"/>
    </location>
</feature>
<dbReference type="InterPro" id="IPR042099">
    <property type="entry name" value="ANL_N_sf"/>
</dbReference>
<feature type="compositionally biased region" description="Basic and acidic residues" evidence="1">
    <location>
        <begin position="320"/>
        <end position="333"/>
    </location>
</feature>
<dbReference type="Gene3D" id="3.40.50.12780">
    <property type="entry name" value="N-terminal domain of ligase-like"/>
    <property type="match status" value="1"/>
</dbReference>
<dbReference type="Proteomes" id="UP000035720">
    <property type="component" value="Unassembled WGS sequence"/>
</dbReference>
<dbReference type="InterPro" id="IPR017523">
    <property type="entry name" value="Rv3268"/>
</dbReference>
<feature type="compositionally biased region" description="Basic and acidic residues" evidence="1">
    <location>
        <begin position="205"/>
        <end position="219"/>
    </location>
</feature>
<protein>
    <recommendedName>
        <fullName evidence="4">AMP-dependent synthetase/ligase domain-containing protein</fullName>
    </recommendedName>
</protein>
<dbReference type="AlphaFoldDB" id="A0A077MFS5"/>
<accession>A0A077MFS5</accession>
<dbReference type="NCBIfam" id="TIGR03089">
    <property type="entry name" value="TIGR03089 family protein"/>
    <property type="match status" value="1"/>
</dbReference>
<evidence type="ECO:0000256" key="1">
    <source>
        <dbReference type="SAM" id="MobiDB-lite"/>
    </source>
</evidence>
<feature type="compositionally biased region" description="Basic and acidic residues" evidence="1">
    <location>
        <begin position="287"/>
        <end position="311"/>
    </location>
</feature>
<feature type="compositionally biased region" description="Basic and acidic residues" evidence="1">
    <location>
        <begin position="353"/>
        <end position="402"/>
    </location>
</feature>